<dbReference type="PANTHER" id="PTHR31409:SF0">
    <property type="entry name" value="WASH COMPLEX SUBUNIT 4"/>
    <property type="match status" value="1"/>
</dbReference>
<dbReference type="InterPro" id="IPR028283">
    <property type="entry name" value="WASH-7_C"/>
</dbReference>
<dbReference type="GO" id="GO:0007032">
    <property type="term" value="P:endosome organization"/>
    <property type="evidence" value="ECO:0007669"/>
    <property type="project" value="TreeGrafter"/>
</dbReference>
<evidence type="ECO:0000259" key="3">
    <source>
        <dbReference type="Pfam" id="PF14746"/>
    </source>
</evidence>
<evidence type="ECO:0000313" key="4">
    <source>
        <dbReference type="EMBL" id="CAD9488539.1"/>
    </source>
</evidence>
<dbReference type="EMBL" id="HBGS01060196">
    <property type="protein sequence ID" value="CAD9488539.1"/>
    <property type="molecule type" value="Transcribed_RNA"/>
</dbReference>
<protein>
    <submittedName>
        <fullName evidence="4">Uncharacterized protein</fullName>
    </submittedName>
</protein>
<organism evidence="4">
    <name type="scientific">Octactis speculum</name>
    <dbReference type="NCBI Taxonomy" id="3111310"/>
    <lineage>
        <taxon>Eukaryota</taxon>
        <taxon>Sar</taxon>
        <taxon>Stramenopiles</taxon>
        <taxon>Ochrophyta</taxon>
        <taxon>Dictyochophyceae</taxon>
        <taxon>Dictyochales</taxon>
        <taxon>Dictyochaceae</taxon>
        <taxon>Octactis</taxon>
    </lineage>
</organism>
<dbReference type="GO" id="GO:0005768">
    <property type="term" value="C:endosome"/>
    <property type="evidence" value="ECO:0007669"/>
    <property type="project" value="TreeGrafter"/>
</dbReference>
<accession>A0A7S2MKL7</accession>
<gene>
    <name evidence="4" type="ORF">DSPE1174_LOCUS31399</name>
</gene>
<dbReference type="AlphaFoldDB" id="A0A7S2MKL7"/>
<evidence type="ECO:0000256" key="1">
    <source>
        <dbReference type="SAM" id="MobiDB-lite"/>
    </source>
</evidence>
<sequence>MDTLEDMMIKPLCKDVENDLRVRIHDKTQGTLQKDSLNPKKTITKALRPFLEMRPVRIFGSLVDIRQKVTHYLETVFYNLTTVALYDWMTYADMRNLAAEKFGLDLADNQLPMGSLEYDQGLDVLMIMRNIQVFVSRFSYNLNQQNFVERRPDRGSKNLNTINTQSIAASLRQHGLGILNTTVNFTYQFLSQKFHVFSQFLFDEYIRGHLSKERRWFRKHKGDRMYPYERAAKFVKEIRKLGVLESGKSFLDQFRILITEIGNALGYVRMVRSAGMHFCSEAVRFLPDLEDIITFQEHAGAGTQPKESVEDGEEEEEPVEEEDPVVVGAGLSEETVRSAGNLDDVIGTLRQNFSEGSDYFKVLVSVFQQVLLSGDHKHLDDFYLIVPALCLSWVDSSLQAKSVMYKSNRTRDSYYTDDGFAVGIAYIMAILGQGSKFDSLHWFQSVRKKIGGDEDILNKNKAQQEAKLAKVQKSHSMFSRSAPEKPTEEDEEAVHTIQLSEKRLEATKVENELLYFSISGARIFFKR</sequence>
<dbReference type="Pfam" id="PF14744">
    <property type="entry name" value="WASH-7_mid"/>
    <property type="match status" value="1"/>
</dbReference>
<dbReference type="InterPro" id="IPR028282">
    <property type="entry name" value="WASH-7_central"/>
</dbReference>
<feature type="compositionally biased region" description="Acidic residues" evidence="1">
    <location>
        <begin position="310"/>
        <end position="324"/>
    </location>
</feature>
<feature type="domain" description="WASH complex subunit 7 C-terminal" evidence="3">
    <location>
        <begin position="335"/>
        <end position="526"/>
    </location>
</feature>
<dbReference type="InterPro" id="IPR027307">
    <property type="entry name" value="WASH7"/>
</dbReference>
<dbReference type="PANTHER" id="PTHR31409">
    <property type="entry name" value="WASH COMPLEX SUBUNIT 4"/>
    <property type="match status" value="1"/>
</dbReference>
<dbReference type="GO" id="GO:0016197">
    <property type="term" value="P:endosomal transport"/>
    <property type="evidence" value="ECO:0007669"/>
    <property type="project" value="TreeGrafter"/>
</dbReference>
<reference evidence="4" key="1">
    <citation type="submission" date="2021-01" db="EMBL/GenBank/DDBJ databases">
        <authorList>
            <person name="Corre E."/>
            <person name="Pelletier E."/>
            <person name="Niang G."/>
            <person name="Scheremetjew M."/>
            <person name="Finn R."/>
            <person name="Kale V."/>
            <person name="Holt S."/>
            <person name="Cochrane G."/>
            <person name="Meng A."/>
            <person name="Brown T."/>
            <person name="Cohen L."/>
        </authorList>
    </citation>
    <scope>NUCLEOTIDE SEQUENCE</scope>
    <source>
        <strain evidence="4">CCMP1381</strain>
    </source>
</reference>
<feature type="region of interest" description="Disordered" evidence="1">
    <location>
        <begin position="300"/>
        <end position="326"/>
    </location>
</feature>
<dbReference type="Pfam" id="PF14746">
    <property type="entry name" value="WASH-7_C"/>
    <property type="match status" value="1"/>
</dbReference>
<evidence type="ECO:0000259" key="2">
    <source>
        <dbReference type="Pfam" id="PF14744"/>
    </source>
</evidence>
<feature type="domain" description="WASH complex subunit 7 central" evidence="2">
    <location>
        <begin position="2"/>
        <end position="290"/>
    </location>
</feature>
<dbReference type="GO" id="GO:0071203">
    <property type="term" value="C:WASH complex"/>
    <property type="evidence" value="ECO:0007669"/>
    <property type="project" value="InterPro"/>
</dbReference>
<proteinExistence type="predicted"/>
<name>A0A7S2MKL7_9STRA</name>